<dbReference type="SUPFAM" id="SSF81296">
    <property type="entry name" value="E set domains"/>
    <property type="match status" value="1"/>
</dbReference>
<dbReference type="Proteomes" id="UP000198999">
    <property type="component" value="Unassembled WGS sequence"/>
</dbReference>
<dbReference type="GO" id="GO:0008237">
    <property type="term" value="F:metallopeptidase activity"/>
    <property type="evidence" value="ECO:0007669"/>
    <property type="project" value="InterPro"/>
</dbReference>
<evidence type="ECO:0000313" key="4">
    <source>
        <dbReference type="EMBL" id="SEP91678.1"/>
    </source>
</evidence>
<dbReference type="EMBL" id="FOFN01000001">
    <property type="protein sequence ID" value="SEP91678.1"/>
    <property type="molecule type" value="Genomic_DNA"/>
</dbReference>
<gene>
    <name evidence="4" type="ORF">SAMN05421824_0681</name>
</gene>
<keyword evidence="1" id="KW-0732">Signal</keyword>
<evidence type="ECO:0000259" key="2">
    <source>
        <dbReference type="Pfam" id="PF01833"/>
    </source>
</evidence>
<dbReference type="InterPro" id="IPR026444">
    <property type="entry name" value="Secre_tail"/>
</dbReference>
<evidence type="ECO:0000313" key="5">
    <source>
        <dbReference type="Proteomes" id="UP000198999"/>
    </source>
</evidence>
<dbReference type="Pfam" id="PF18962">
    <property type="entry name" value="Por_Secre_tail"/>
    <property type="match status" value="1"/>
</dbReference>
<dbReference type="Gene3D" id="3.40.390.10">
    <property type="entry name" value="Collagenase (Catalytic Domain)"/>
    <property type="match status" value="1"/>
</dbReference>
<feature type="domain" description="Secretion system C-terminal sorting" evidence="3">
    <location>
        <begin position="527"/>
        <end position="600"/>
    </location>
</feature>
<protein>
    <submittedName>
        <fullName evidence="4">Por secretion system C-terminal sorting domain-containing protein</fullName>
    </submittedName>
</protein>
<feature type="domain" description="IPT/TIG" evidence="2">
    <location>
        <begin position="197"/>
        <end position="280"/>
    </location>
</feature>
<dbReference type="InterPro" id="IPR024079">
    <property type="entry name" value="MetalloPept_cat_dom_sf"/>
</dbReference>
<evidence type="ECO:0000259" key="3">
    <source>
        <dbReference type="Pfam" id="PF18962"/>
    </source>
</evidence>
<dbReference type="AlphaFoldDB" id="A0A1H9BTL4"/>
<dbReference type="InterPro" id="IPR014756">
    <property type="entry name" value="Ig_E-set"/>
</dbReference>
<keyword evidence="5" id="KW-1185">Reference proteome</keyword>
<organism evidence="4 5">
    <name type="scientific">Hyunsoonleella jejuensis</name>
    <dbReference type="NCBI Taxonomy" id="419940"/>
    <lineage>
        <taxon>Bacteria</taxon>
        <taxon>Pseudomonadati</taxon>
        <taxon>Bacteroidota</taxon>
        <taxon>Flavobacteriia</taxon>
        <taxon>Flavobacteriales</taxon>
        <taxon>Flavobacteriaceae</taxon>
    </lineage>
</organism>
<dbReference type="NCBIfam" id="TIGR04183">
    <property type="entry name" value="Por_Secre_tail"/>
    <property type="match status" value="1"/>
</dbReference>
<dbReference type="InterPro" id="IPR013783">
    <property type="entry name" value="Ig-like_fold"/>
</dbReference>
<proteinExistence type="predicted"/>
<evidence type="ECO:0000256" key="1">
    <source>
        <dbReference type="ARBA" id="ARBA00022729"/>
    </source>
</evidence>
<dbReference type="InterPro" id="IPR002909">
    <property type="entry name" value="IPT_dom"/>
</dbReference>
<accession>A0A1H9BTL4</accession>
<dbReference type="Pfam" id="PF01833">
    <property type="entry name" value="TIG"/>
    <property type="match status" value="1"/>
</dbReference>
<name>A0A1H9BTL4_9FLAO</name>
<dbReference type="STRING" id="419940.SAMN05421824_0681"/>
<dbReference type="SUPFAM" id="SSF55486">
    <property type="entry name" value="Metalloproteases ('zincins'), catalytic domain"/>
    <property type="match status" value="1"/>
</dbReference>
<reference evidence="4 5" key="1">
    <citation type="submission" date="2016-10" db="EMBL/GenBank/DDBJ databases">
        <authorList>
            <person name="de Groot N.N."/>
        </authorList>
    </citation>
    <scope>NUCLEOTIDE SEQUENCE [LARGE SCALE GENOMIC DNA]</scope>
    <source>
        <strain evidence="4 5">DSM 21035</strain>
    </source>
</reference>
<dbReference type="Gene3D" id="2.60.40.10">
    <property type="entry name" value="Immunoglobulins"/>
    <property type="match status" value="1"/>
</dbReference>
<sequence length="601" mass="65139">MFLYLFLPNHIVAQVLIEKIPLRTQIENSDLVVEGEVIGKISTWDDNHNLIYTINTIEVFKVFKGTTASTIEVITVGGTVGMQALVAHPSLKLRKGDVGVFTLENNNLSFSKRANSKTPKFKPYGLSQGFYKYNLSEDLAANPFVRKQNISGDFYNEIQQYSKSHFVELKAFEAKESFSKNATGKVFLPPSALTLNKTTVTAGTKDPLTITGSGFGAVQGKVQFRNADDGGATFIDALDTQVISWADDQIVVEVPSDAGTGTVKVRDDNGALSPESSTLTVLYAEINVVTTAGGNPETAYQVQHVGQNISGGMTWRMQTDFFNDTEVPGAKAAFTRAFNNWICETGINYEIGTSPTTVDSAGGSTDGTNVIRFDNGSELDSGTLGVCYSFFSGCSDGGGSFNWYVSELDLVFNDTTNWYTGTGAPASGQIDFESIALHELGHSHQLAHIIDPNNNTVGNNAEDVMHYAFSNGEFQRLITANNSTAANVIQDRSTASNPCPPFVLAPMSDAACALSVENAILENGVKLYPNPTDNMLFIKNSSYLTLKRALIYDLSGRRIVEFDISKGLKVKTINLSNISSGVYFIKIASDEASVVRKIVIQ</sequence>